<protein>
    <submittedName>
        <fullName evidence="1">Uncharacterized protein</fullName>
    </submittedName>
</protein>
<evidence type="ECO:0000313" key="1">
    <source>
        <dbReference type="EMBL" id="KKL90832.1"/>
    </source>
</evidence>
<reference evidence="1" key="1">
    <citation type="journal article" date="2015" name="Nature">
        <title>Complex archaea that bridge the gap between prokaryotes and eukaryotes.</title>
        <authorList>
            <person name="Spang A."/>
            <person name="Saw J.H."/>
            <person name="Jorgensen S.L."/>
            <person name="Zaremba-Niedzwiedzka K."/>
            <person name="Martijn J."/>
            <person name="Lind A.E."/>
            <person name="van Eijk R."/>
            <person name="Schleper C."/>
            <person name="Guy L."/>
            <person name="Ettema T.J."/>
        </authorList>
    </citation>
    <scope>NUCLEOTIDE SEQUENCE</scope>
</reference>
<organism evidence="1">
    <name type="scientific">marine sediment metagenome</name>
    <dbReference type="NCBI Taxonomy" id="412755"/>
    <lineage>
        <taxon>unclassified sequences</taxon>
        <taxon>metagenomes</taxon>
        <taxon>ecological metagenomes</taxon>
    </lineage>
</organism>
<proteinExistence type="predicted"/>
<comment type="caution">
    <text evidence="1">The sequence shown here is derived from an EMBL/GenBank/DDBJ whole genome shotgun (WGS) entry which is preliminary data.</text>
</comment>
<dbReference type="AlphaFoldDB" id="A0A0F9IUS2"/>
<dbReference type="NCBIfam" id="NF033496">
    <property type="entry name" value="DUF2080_fam_acc"/>
    <property type="match status" value="1"/>
</dbReference>
<dbReference type="InterPro" id="IPR019205">
    <property type="entry name" value="DUF2080_transposon-encoded"/>
</dbReference>
<dbReference type="EMBL" id="LAZR01019903">
    <property type="protein sequence ID" value="KKL90832.1"/>
    <property type="molecule type" value="Genomic_DNA"/>
</dbReference>
<name>A0A0F9IUS2_9ZZZZ</name>
<dbReference type="Pfam" id="PF09853">
    <property type="entry name" value="DUF2080"/>
    <property type="match status" value="1"/>
</dbReference>
<sequence length="60" mass="6986">MPETKEKKKEQKFELKQKTDGKLVFYKSIKVVKRIGNSGHVVLPKEMIGKEVRIEWGGEK</sequence>
<accession>A0A0F9IUS2</accession>
<gene>
    <name evidence="1" type="ORF">LCGC14_1900760</name>
</gene>